<proteinExistence type="predicted"/>
<reference evidence="2 3" key="1">
    <citation type="submission" date="2017-09" db="EMBL/GenBank/DDBJ databases">
        <title>Large-scale bioinformatics analysis of Bacillus genomes uncovers conserved roles of natural products in bacterial physiology.</title>
        <authorList>
            <consortium name="Agbiome Team Llc"/>
            <person name="Bleich R.M."/>
            <person name="Grubbs K.J."/>
            <person name="Santa Maria K.C."/>
            <person name="Allen S.E."/>
            <person name="Farag S."/>
            <person name="Shank E.A."/>
            <person name="Bowers A."/>
        </authorList>
    </citation>
    <scope>NUCLEOTIDE SEQUENCE [LARGE SCALE GENOMIC DNA]</scope>
    <source>
        <strain evidence="2 3">AFS053130</strain>
    </source>
</reference>
<gene>
    <name evidence="2" type="ORF">CN958_05605</name>
</gene>
<dbReference type="EMBL" id="NUHO01000027">
    <property type="protein sequence ID" value="PGM96078.1"/>
    <property type="molecule type" value="Genomic_DNA"/>
</dbReference>
<keyword evidence="1" id="KW-0812">Transmembrane</keyword>
<keyword evidence="1" id="KW-1133">Transmembrane helix</keyword>
<dbReference type="Proteomes" id="UP000222054">
    <property type="component" value="Unassembled WGS sequence"/>
</dbReference>
<accession>A0A2B9DTL7</accession>
<evidence type="ECO:0000313" key="2">
    <source>
        <dbReference type="EMBL" id="PGM96078.1"/>
    </source>
</evidence>
<feature type="transmembrane region" description="Helical" evidence="1">
    <location>
        <begin position="35"/>
        <end position="59"/>
    </location>
</feature>
<name>A0A2B9DTL7_BACCE</name>
<evidence type="ECO:0000256" key="1">
    <source>
        <dbReference type="SAM" id="Phobius"/>
    </source>
</evidence>
<protein>
    <submittedName>
        <fullName evidence="2">Uncharacterized protein</fullName>
    </submittedName>
</protein>
<evidence type="ECO:0000313" key="3">
    <source>
        <dbReference type="Proteomes" id="UP000222054"/>
    </source>
</evidence>
<organism evidence="2 3">
    <name type="scientific">Bacillus cereus</name>
    <dbReference type="NCBI Taxonomy" id="1396"/>
    <lineage>
        <taxon>Bacteria</taxon>
        <taxon>Bacillati</taxon>
        <taxon>Bacillota</taxon>
        <taxon>Bacilli</taxon>
        <taxon>Bacillales</taxon>
        <taxon>Bacillaceae</taxon>
        <taxon>Bacillus</taxon>
        <taxon>Bacillus cereus group</taxon>
    </lineage>
</organism>
<sequence>MFSPPLLKIQKFKLHVNYMHVSSVLQYFQFLFPQLYASFFSLSISLISIPNTCIFAYSTKRLPFIFLMM</sequence>
<keyword evidence="1" id="KW-0472">Membrane</keyword>
<comment type="caution">
    <text evidence="2">The sequence shown here is derived from an EMBL/GenBank/DDBJ whole genome shotgun (WGS) entry which is preliminary data.</text>
</comment>
<dbReference type="AlphaFoldDB" id="A0A2B9DTL7"/>